<dbReference type="RefSeq" id="XP_032826851.1">
    <property type="nucleotide sequence ID" value="XM_032970960.1"/>
</dbReference>
<feature type="region of interest" description="Disordered" evidence="1">
    <location>
        <begin position="72"/>
        <end position="132"/>
    </location>
</feature>
<sequence>MRLHPKAARRQGADSALCGWKTQDTDAAGIEQWSWHCRSERRSLGKKGLPFACGTYLHVQEVRCSLLTKTSAGQRSGLAKQPEASGSSECSDVLFGNSNDSPGTTEHATPDSVPEEDQCRLPTSKNKGANVEDLVNVRSSKGLSPVAHQMLSPDLRRTKRLLDLSHRTTPTEQGPKHEDLTQPSSNPPLSLEALGLTSLLKDDSFRGGHRDVAALRVTAGELMRASHVVKARSQACSSVAMAINLATLTVWDGSSGGSRPAEERPGCGSPRLLPAPVPASHHQPLHGRNSTRQQQCRSLPDISSVASPPHERGPHPRLRDGEAAAPGAPAGRRGTLKYASRGDADRAGGPSEEKAAEALRRAQPSATWRETPAACRGREEHGGGNGGNQQVVSAPGEAPFAEGHTQAQAAEVTGQFRPERGSMVSPDVVLYCVRDL</sequence>
<evidence type="ECO:0000313" key="3">
    <source>
        <dbReference type="RefSeq" id="XP_032826851.1"/>
    </source>
</evidence>
<feature type="compositionally biased region" description="Basic and acidic residues" evidence="1">
    <location>
        <begin position="309"/>
        <end position="322"/>
    </location>
</feature>
<reference evidence="3" key="1">
    <citation type="submission" date="2025-08" db="UniProtKB">
        <authorList>
            <consortium name="RefSeq"/>
        </authorList>
    </citation>
    <scope>IDENTIFICATION</scope>
    <source>
        <tissue evidence="3">Sperm</tissue>
    </source>
</reference>
<dbReference type="AlphaFoldDB" id="A0AAJ7XA35"/>
<feature type="compositionally biased region" description="Polar residues" evidence="1">
    <location>
        <begin position="84"/>
        <end position="107"/>
    </location>
</feature>
<dbReference type="Proteomes" id="UP001318040">
    <property type="component" value="Chromosome 44"/>
</dbReference>
<proteinExistence type="predicted"/>
<feature type="compositionally biased region" description="Low complexity" evidence="1">
    <location>
        <begin position="323"/>
        <end position="333"/>
    </location>
</feature>
<feature type="region of interest" description="Disordered" evidence="1">
    <location>
        <begin position="253"/>
        <end position="420"/>
    </location>
</feature>
<evidence type="ECO:0000313" key="2">
    <source>
        <dbReference type="Proteomes" id="UP001318040"/>
    </source>
</evidence>
<dbReference type="KEGG" id="pmrn:116951996"/>
<protein>
    <submittedName>
        <fullName evidence="3">Uncharacterized protein LOC116951996</fullName>
    </submittedName>
</protein>
<name>A0AAJ7XA35_PETMA</name>
<gene>
    <name evidence="3" type="primary">LOC116951996</name>
</gene>
<keyword evidence="2" id="KW-1185">Reference proteome</keyword>
<evidence type="ECO:0000256" key="1">
    <source>
        <dbReference type="SAM" id="MobiDB-lite"/>
    </source>
</evidence>
<feature type="region of interest" description="Disordered" evidence="1">
    <location>
        <begin position="167"/>
        <end position="186"/>
    </location>
</feature>
<feature type="compositionally biased region" description="Basic and acidic residues" evidence="1">
    <location>
        <begin position="340"/>
        <end position="360"/>
    </location>
</feature>
<organism evidence="2 3">
    <name type="scientific">Petromyzon marinus</name>
    <name type="common">Sea lamprey</name>
    <dbReference type="NCBI Taxonomy" id="7757"/>
    <lineage>
        <taxon>Eukaryota</taxon>
        <taxon>Metazoa</taxon>
        <taxon>Chordata</taxon>
        <taxon>Craniata</taxon>
        <taxon>Vertebrata</taxon>
        <taxon>Cyclostomata</taxon>
        <taxon>Hyperoartia</taxon>
        <taxon>Petromyzontiformes</taxon>
        <taxon>Petromyzontidae</taxon>
        <taxon>Petromyzon</taxon>
    </lineage>
</organism>
<accession>A0AAJ7XA35</accession>
<feature type="compositionally biased region" description="Polar residues" evidence="1">
    <location>
        <begin position="288"/>
        <end position="297"/>
    </location>
</feature>